<evidence type="ECO:0000256" key="5">
    <source>
        <dbReference type="SAM" id="Phobius"/>
    </source>
</evidence>
<organism evidence="6">
    <name type="scientific">Rhizophora mucronata</name>
    <name type="common">Asiatic mangrove</name>
    <dbReference type="NCBI Taxonomy" id="61149"/>
    <lineage>
        <taxon>Eukaryota</taxon>
        <taxon>Viridiplantae</taxon>
        <taxon>Streptophyta</taxon>
        <taxon>Embryophyta</taxon>
        <taxon>Tracheophyta</taxon>
        <taxon>Spermatophyta</taxon>
        <taxon>Magnoliopsida</taxon>
        <taxon>eudicotyledons</taxon>
        <taxon>Gunneridae</taxon>
        <taxon>Pentapetalae</taxon>
        <taxon>rosids</taxon>
        <taxon>fabids</taxon>
        <taxon>Malpighiales</taxon>
        <taxon>Rhizophoraceae</taxon>
        <taxon>Rhizophora</taxon>
    </lineage>
</organism>
<proteinExistence type="inferred from homology"/>
<dbReference type="InterPro" id="IPR036291">
    <property type="entry name" value="NAD(P)-bd_dom_sf"/>
</dbReference>
<evidence type="ECO:0000256" key="1">
    <source>
        <dbReference type="ARBA" id="ARBA00004240"/>
    </source>
</evidence>
<dbReference type="PROSITE" id="PS00061">
    <property type="entry name" value="ADH_SHORT"/>
    <property type="match status" value="1"/>
</dbReference>
<dbReference type="SUPFAM" id="SSF51735">
    <property type="entry name" value="NAD(P)-binding Rossmann-fold domains"/>
    <property type="match status" value="1"/>
</dbReference>
<keyword evidence="3" id="KW-0560">Oxidoreductase</keyword>
<accession>A0A2P2QL66</accession>
<dbReference type="CDD" id="cd05356">
    <property type="entry name" value="17beta-HSD1_like_SDR_c"/>
    <property type="match status" value="1"/>
</dbReference>
<evidence type="ECO:0000256" key="2">
    <source>
        <dbReference type="ARBA" id="ARBA00022857"/>
    </source>
</evidence>
<comment type="subcellular location">
    <subcellularLocation>
        <location evidence="1">Endoplasmic reticulum</location>
    </subcellularLocation>
</comment>
<dbReference type="EMBL" id="GGEC01087252">
    <property type="protein sequence ID" value="MBX67736.1"/>
    <property type="molecule type" value="Transcribed_RNA"/>
</dbReference>
<reference evidence="6" key="1">
    <citation type="submission" date="2018-02" db="EMBL/GenBank/DDBJ databases">
        <title>Rhizophora mucronata_Transcriptome.</title>
        <authorList>
            <person name="Meera S.P."/>
            <person name="Sreeshan A."/>
            <person name="Augustine A."/>
        </authorList>
    </citation>
    <scope>NUCLEOTIDE SEQUENCE</scope>
    <source>
        <tissue evidence="6">Leaf</tissue>
    </source>
</reference>
<dbReference type="GO" id="GO:0045703">
    <property type="term" value="F:ketoreductase activity"/>
    <property type="evidence" value="ECO:0007669"/>
    <property type="project" value="TreeGrafter"/>
</dbReference>
<dbReference type="PIRSF" id="PIRSF000126">
    <property type="entry name" value="11-beta-HSD1"/>
    <property type="match status" value="1"/>
</dbReference>
<keyword evidence="5" id="KW-0812">Transmembrane</keyword>
<dbReference type="AlphaFoldDB" id="A0A2P2QL66"/>
<evidence type="ECO:0000313" key="6">
    <source>
        <dbReference type="EMBL" id="MBX67736.1"/>
    </source>
</evidence>
<dbReference type="PANTHER" id="PTHR43899">
    <property type="entry name" value="RH59310P"/>
    <property type="match status" value="1"/>
</dbReference>
<feature type="transmembrane region" description="Helical" evidence="5">
    <location>
        <begin position="6"/>
        <end position="31"/>
    </location>
</feature>
<dbReference type="InterPro" id="IPR051019">
    <property type="entry name" value="VLCFA-Steroid_DH"/>
</dbReference>
<dbReference type="InterPro" id="IPR020904">
    <property type="entry name" value="Sc_DH/Rdtase_CS"/>
</dbReference>
<feature type="transmembrane region" description="Helical" evidence="5">
    <location>
        <begin position="178"/>
        <end position="199"/>
    </location>
</feature>
<dbReference type="Gene3D" id="3.40.50.720">
    <property type="entry name" value="NAD(P)-binding Rossmann-like Domain"/>
    <property type="match status" value="1"/>
</dbReference>
<evidence type="ECO:0000256" key="4">
    <source>
        <dbReference type="RuleBase" id="RU000363"/>
    </source>
</evidence>
<name>A0A2P2QL66_RHIMU</name>
<protein>
    <submittedName>
        <fullName evidence="6">Steroid dehydrogenase</fullName>
    </submittedName>
</protein>
<comment type="similarity">
    <text evidence="4">Belongs to the short-chain dehydrogenases/reductases (SDR) family.</text>
</comment>
<keyword evidence="5" id="KW-0472">Membrane</keyword>
<dbReference type="PRINTS" id="PR00080">
    <property type="entry name" value="SDRFAMILY"/>
</dbReference>
<keyword evidence="2" id="KW-0521">NADP</keyword>
<dbReference type="GO" id="GO:0005783">
    <property type="term" value="C:endoplasmic reticulum"/>
    <property type="evidence" value="ECO:0007669"/>
    <property type="project" value="UniProtKB-SubCell"/>
</dbReference>
<dbReference type="PRINTS" id="PR00081">
    <property type="entry name" value="GDHRDH"/>
</dbReference>
<dbReference type="PANTHER" id="PTHR43899:SF25">
    <property type="entry name" value="ENOYL-(ACYL CARRIER) REDUCTASE"/>
    <property type="match status" value="1"/>
</dbReference>
<dbReference type="FunFam" id="3.40.50.720:FF:000137">
    <property type="entry name" value="Hydroxysteroid (17-beta) dehydrogenase 3"/>
    <property type="match status" value="1"/>
</dbReference>
<keyword evidence="5" id="KW-1133">Transmembrane helix</keyword>
<dbReference type="Pfam" id="PF00106">
    <property type="entry name" value="adh_short"/>
    <property type="match status" value="1"/>
</dbReference>
<sequence>MEIVILAATTLGFISLCKQILRFLFWVWAMFWRRPKDLKKYGSWVMITGATDGIGKALALELASKGLNLILVGRNPEKIEATIRELRERCGTEVRINNIVLDFAKCDGEEISERIMSGIEGLDVGILVNNAGDVNRHAMYFHEAEMATVENIVKVNAEAATWVVRAVLPAMLKKKKGAIINIGSASSLAVPSFPFYSVYASTKAYLAMFSRCISLEYSHHGIDVQCQIPLFVSTKMSNLKQSTFFVASPETYARASIRWMGYEQLCAPIWSQSVQWFILSALPDGLLNWAIFRFFLEVRKKGLQKGSPRKKTGVNSLYADDIVAEKM</sequence>
<feature type="transmembrane region" description="Helical" evidence="5">
    <location>
        <begin position="274"/>
        <end position="296"/>
    </location>
</feature>
<evidence type="ECO:0000256" key="3">
    <source>
        <dbReference type="ARBA" id="ARBA00023002"/>
    </source>
</evidence>
<dbReference type="InterPro" id="IPR002347">
    <property type="entry name" value="SDR_fam"/>
</dbReference>